<feature type="domain" description="DWNN" evidence="11">
    <location>
        <begin position="5"/>
        <end position="78"/>
    </location>
</feature>
<feature type="domain" description="CCHC-type" evidence="10">
    <location>
        <begin position="206"/>
        <end position="220"/>
    </location>
</feature>
<comment type="subcellular location">
    <subcellularLocation>
        <location evidence="1">Nucleus</location>
    </subcellularLocation>
</comment>
<dbReference type="GO" id="GO:0061630">
    <property type="term" value="F:ubiquitin protein ligase activity"/>
    <property type="evidence" value="ECO:0007669"/>
    <property type="project" value="InterPro"/>
</dbReference>
<keyword evidence="8" id="KW-0175">Coiled coil</keyword>
<dbReference type="GO" id="GO:0008270">
    <property type="term" value="F:zinc ion binding"/>
    <property type="evidence" value="ECO:0007669"/>
    <property type="project" value="UniProtKB-KW"/>
</dbReference>
<dbReference type="GO" id="GO:0006511">
    <property type="term" value="P:ubiquitin-dependent protein catabolic process"/>
    <property type="evidence" value="ECO:0007669"/>
    <property type="project" value="TreeGrafter"/>
</dbReference>
<feature type="coiled-coil region" evidence="8">
    <location>
        <begin position="370"/>
        <end position="414"/>
    </location>
</feature>
<feature type="region of interest" description="Disordered" evidence="9">
    <location>
        <begin position="306"/>
        <end position="326"/>
    </location>
</feature>
<dbReference type="PANTHER" id="PTHR15439:SF0">
    <property type="entry name" value="CELL DIVISION CYCLE AND APOPTOSIS REGULATOR PROTEIN 1-RELATED"/>
    <property type="match status" value="1"/>
</dbReference>
<dbReference type="PROSITE" id="PS50158">
    <property type="entry name" value="ZF_CCHC"/>
    <property type="match status" value="1"/>
</dbReference>
<dbReference type="Pfam" id="PF13696">
    <property type="entry name" value="zf-CCHC_2"/>
    <property type="match status" value="1"/>
</dbReference>
<evidence type="ECO:0000256" key="7">
    <source>
        <dbReference type="PROSITE-ProRule" id="PRU00047"/>
    </source>
</evidence>
<dbReference type="GO" id="GO:0016567">
    <property type="term" value="P:protein ubiquitination"/>
    <property type="evidence" value="ECO:0007669"/>
    <property type="project" value="InterPro"/>
</dbReference>
<evidence type="ECO:0000256" key="9">
    <source>
        <dbReference type="SAM" id="MobiDB-lite"/>
    </source>
</evidence>
<dbReference type="FunFam" id="4.10.60.10:FF:000005">
    <property type="entry name" value="E3 ubiquitin-protein ligase RBBP6"/>
    <property type="match status" value="1"/>
</dbReference>
<sequence length="477" mass="53185">MASSVFYKWASRKDESRVTFDGTGITVFDLKREIILANNLVKGVDFDVHVYDTATKQEFKDDTHIIPRSTSVLVKRLPVFRPAKTRIPIYLGNAPGGPVPTSETVVRGNASWHKGSMSKRFDGKEEPPTKAPAPVAAPVTSAVVKEDEAAAMAAIFSAQTQNWEETQEKMSHATYITREPRGASSFARGGKPHPTSDRPLPASYVCYRCGQKGHWIQDCPTNNDREFDNRPRIKRTTGIPRSMLKAVENPNSADIGQGVMVTPDGGYVVAQPDSKKIASLDKLIVDTEARARTSAYIDKLIEESRKDAEGSVNIDPSATGEGDDQEQDIYSDQQPDMFSQALVDSIPQLQASIAQISKMLQNPNLPANVRHQTEMQHQQLQMQLQEAQMMALAFSAYQQQQQQQQQQAQALANNYGQQFQQQQSWTSQYISQQPGPESAYQRLPVNNRRRNLKRDRPSDFLEVGGDGDAGKVARYWE</sequence>
<dbReference type="GO" id="GO:0005634">
    <property type="term" value="C:nucleus"/>
    <property type="evidence" value="ECO:0007669"/>
    <property type="project" value="UniProtKB-SubCell"/>
</dbReference>
<dbReference type="PROSITE" id="PS51282">
    <property type="entry name" value="DWNN"/>
    <property type="match status" value="1"/>
</dbReference>
<dbReference type="OrthoDB" id="106784at2759"/>
<dbReference type="Proteomes" id="UP001140091">
    <property type="component" value="Unassembled WGS sequence"/>
</dbReference>
<feature type="compositionally biased region" description="Basic and acidic residues" evidence="9">
    <location>
        <begin position="468"/>
        <end position="477"/>
    </location>
</feature>
<dbReference type="SUPFAM" id="SSF57756">
    <property type="entry name" value="Retrovirus zinc finger-like domains"/>
    <property type="match status" value="1"/>
</dbReference>
<dbReference type="Gene3D" id="3.10.20.90">
    <property type="entry name" value="Phosphatidylinositol 3-kinase Catalytic Subunit, Chain A, domain 1"/>
    <property type="match status" value="1"/>
</dbReference>
<evidence type="ECO:0008006" key="14">
    <source>
        <dbReference type="Google" id="ProtNLM"/>
    </source>
</evidence>
<dbReference type="InterPro" id="IPR036875">
    <property type="entry name" value="Znf_CCHC_sf"/>
</dbReference>
<proteinExistence type="predicted"/>
<dbReference type="GO" id="GO:0003676">
    <property type="term" value="F:nucleic acid binding"/>
    <property type="evidence" value="ECO:0007669"/>
    <property type="project" value="InterPro"/>
</dbReference>
<feature type="region of interest" description="Disordered" evidence="9">
    <location>
        <begin position="426"/>
        <end position="477"/>
    </location>
</feature>
<dbReference type="InterPro" id="IPR033489">
    <property type="entry name" value="RBBP6"/>
</dbReference>
<evidence type="ECO:0000256" key="2">
    <source>
        <dbReference type="ARBA" id="ARBA00022664"/>
    </source>
</evidence>
<evidence type="ECO:0000259" key="10">
    <source>
        <dbReference type="PROSITE" id="PS50158"/>
    </source>
</evidence>
<keyword evidence="6" id="KW-0539">Nucleus</keyword>
<evidence type="ECO:0000259" key="11">
    <source>
        <dbReference type="PROSITE" id="PS51282"/>
    </source>
</evidence>
<dbReference type="EMBL" id="JANBPK010001233">
    <property type="protein sequence ID" value="KAJ2924271.1"/>
    <property type="molecule type" value="Genomic_DNA"/>
</dbReference>
<dbReference type="Gene3D" id="4.10.60.10">
    <property type="entry name" value="Zinc finger, CCHC-type"/>
    <property type="match status" value="1"/>
</dbReference>
<evidence type="ECO:0000256" key="6">
    <source>
        <dbReference type="ARBA" id="ARBA00023242"/>
    </source>
</evidence>
<dbReference type="InterPro" id="IPR001878">
    <property type="entry name" value="Znf_CCHC"/>
</dbReference>
<evidence type="ECO:0000256" key="5">
    <source>
        <dbReference type="ARBA" id="ARBA00022833"/>
    </source>
</evidence>
<gene>
    <name evidence="12" type="ORF">H1R20_g12818</name>
</gene>
<dbReference type="SMART" id="SM00343">
    <property type="entry name" value="ZnF_C2HC"/>
    <property type="match status" value="1"/>
</dbReference>
<feature type="non-terminal residue" evidence="12">
    <location>
        <position position="1"/>
    </location>
</feature>
<dbReference type="GO" id="GO:0006397">
    <property type="term" value="P:mRNA processing"/>
    <property type="evidence" value="ECO:0007669"/>
    <property type="project" value="UniProtKB-KW"/>
</dbReference>
<evidence type="ECO:0000256" key="3">
    <source>
        <dbReference type="ARBA" id="ARBA00022723"/>
    </source>
</evidence>
<keyword evidence="2" id="KW-0507">mRNA processing</keyword>
<evidence type="ECO:0000256" key="4">
    <source>
        <dbReference type="ARBA" id="ARBA00022771"/>
    </source>
</evidence>
<name>A0A9W8IWM2_9AGAR</name>
<feature type="compositionally biased region" description="Basic and acidic residues" evidence="9">
    <location>
        <begin position="119"/>
        <end position="128"/>
    </location>
</feature>
<keyword evidence="3" id="KW-0479">Metal-binding</keyword>
<evidence type="ECO:0000313" key="12">
    <source>
        <dbReference type="EMBL" id="KAJ2924271.1"/>
    </source>
</evidence>
<reference evidence="12" key="1">
    <citation type="submission" date="2022-06" db="EMBL/GenBank/DDBJ databases">
        <title>Genome Sequence of Candolleomyces eurysporus.</title>
        <authorList>
            <person name="Buettner E."/>
        </authorList>
    </citation>
    <scope>NUCLEOTIDE SEQUENCE</scope>
    <source>
        <strain evidence="12">VTCC 930004</strain>
    </source>
</reference>
<dbReference type="InterPro" id="IPR014891">
    <property type="entry name" value="DWNN_domain"/>
</dbReference>
<dbReference type="AlphaFoldDB" id="A0A9W8IWM2"/>
<evidence type="ECO:0000313" key="13">
    <source>
        <dbReference type="Proteomes" id="UP001140091"/>
    </source>
</evidence>
<dbReference type="Pfam" id="PF08783">
    <property type="entry name" value="DWNN"/>
    <property type="match status" value="1"/>
</dbReference>
<organism evidence="12 13">
    <name type="scientific">Candolleomyces eurysporus</name>
    <dbReference type="NCBI Taxonomy" id="2828524"/>
    <lineage>
        <taxon>Eukaryota</taxon>
        <taxon>Fungi</taxon>
        <taxon>Dikarya</taxon>
        <taxon>Basidiomycota</taxon>
        <taxon>Agaricomycotina</taxon>
        <taxon>Agaricomycetes</taxon>
        <taxon>Agaricomycetidae</taxon>
        <taxon>Agaricales</taxon>
        <taxon>Agaricineae</taxon>
        <taxon>Psathyrellaceae</taxon>
        <taxon>Candolleomyces</taxon>
    </lineage>
</organism>
<evidence type="ECO:0000256" key="1">
    <source>
        <dbReference type="ARBA" id="ARBA00004123"/>
    </source>
</evidence>
<protein>
    <recommendedName>
        <fullName evidence="14">DWNN-domain-containing protein</fullName>
    </recommendedName>
</protein>
<accession>A0A9W8IWM2</accession>
<dbReference type="PANTHER" id="PTHR15439">
    <property type="entry name" value="RETINOBLASTOMA-BINDING PROTEIN 6"/>
    <property type="match status" value="1"/>
</dbReference>
<keyword evidence="4 7" id="KW-0863">Zinc-finger</keyword>
<comment type="caution">
    <text evidence="12">The sequence shown here is derived from an EMBL/GenBank/DDBJ whole genome shotgun (WGS) entry which is preliminary data.</text>
</comment>
<dbReference type="SMART" id="SM01180">
    <property type="entry name" value="DWNN"/>
    <property type="match status" value="1"/>
</dbReference>
<feature type="region of interest" description="Disordered" evidence="9">
    <location>
        <begin position="114"/>
        <end position="134"/>
    </location>
</feature>
<keyword evidence="5" id="KW-0862">Zinc</keyword>
<keyword evidence="13" id="KW-1185">Reference proteome</keyword>
<dbReference type="InterPro" id="IPR025829">
    <property type="entry name" value="Zn_knuckle_CX2CX3GHX4C"/>
</dbReference>
<evidence type="ECO:0000256" key="8">
    <source>
        <dbReference type="SAM" id="Coils"/>
    </source>
</evidence>